<gene>
    <name evidence="1" type="ORF">HUE57_04310</name>
</gene>
<dbReference type="EMBL" id="CP054491">
    <property type="protein sequence ID" value="QKQ25605.1"/>
    <property type="molecule type" value="Genomic_DNA"/>
</dbReference>
<evidence type="ECO:0000313" key="2">
    <source>
        <dbReference type="Proteomes" id="UP000509658"/>
    </source>
</evidence>
<keyword evidence="2" id="KW-1185">Reference proteome</keyword>
<name>A0A6N0HT74_9GAMM</name>
<dbReference type="RefSeq" id="WP_174672781.1">
    <property type="nucleotide sequence ID" value="NZ_CP054491.1"/>
</dbReference>
<dbReference type="KEGG" id="rev:HUE57_04310"/>
<evidence type="ECO:0000313" key="1">
    <source>
        <dbReference type="EMBL" id="QKQ25605.1"/>
    </source>
</evidence>
<dbReference type="AlphaFoldDB" id="A0A6N0HT74"/>
<reference evidence="1 2" key="1">
    <citation type="submission" date="2020-05" db="EMBL/GenBank/DDBJ databases">
        <title>Horizontal transmission and recombination maintain forever young bacterial symbiont genomes.</title>
        <authorList>
            <person name="Russell S.L."/>
            <person name="Pepper-Tunick E."/>
            <person name="Svedberg J."/>
            <person name="Byrne A."/>
            <person name="Ruelas Castillo J."/>
            <person name="Vollmers C."/>
            <person name="Beinart R.A."/>
            <person name="Corbett-Detig R."/>
        </authorList>
    </citation>
    <scope>NUCLEOTIDE SEQUENCE [LARGE SCALE GENOMIC DNA]</scope>
    <source>
        <strain evidence="1">Santa_Monica_outfall</strain>
    </source>
</reference>
<organism evidence="1 2">
    <name type="scientific">Candidatus Reidiella endopervernicosa</name>
    <dbReference type="NCBI Taxonomy" id="2738883"/>
    <lineage>
        <taxon>Bacteria</taxon>
        <taxon>Pseudomonadati</taxon>
        <taxon>Pseudomonadota</taxon>
        <taxon>Gammaproteobacteria</taxon>
        <taxon>Candidatus Reidiella</taxon>
    </lineage>
</organism>
<accession>A0A6N0HT74</accession>
<dbReference type="Proteomes" id="UP000509658">
    <property type="component" value="Chromosome"/>
</dbReference>
<protein>
    <submittedName>
        <fullName evidence="1">Uncharacterized protein</fullName>
    </submittedName>
</protein>
<proteinExistence type="predicted"/>
<sequence length="61" mass="6788">MFYHKLPSNIGAGYQMDHFASELGKNIFGQIRAVLEQKGGSIVRSAECDQKLMTMLKINGN</sequence>